<dbReference type="GO" id="GO:0070402">
    <property type="term" value="F:NADPH binding"/>
    <property type="evidence" value="ECO:0007669"/>
    <property type="project" value="TreeGrafter"/>
</dbReference>
<gene>
    <name evidence="5" type="ORF">PPERSA_06699</name>
</gene>
<dbReference type="Gene3D" id="3.40.50.720">
    <property type="entry name" value="NAD(P)-binding Rossmann-like Domain"/>
    <property type="match status" value="1"/>
</dbReference>
<name>A0A0V0QS06_PSEPJ</name>
<dbReference type="OMA" id="IDIMECL"/>
<feature type="domain" description="Alcohol dehydrogenase-like C-terminal" evidence="3">
    <location>
        <begin position="175"/>
        <end position="282"/>
    </location>
</feature>
<evidence type="ECO:0000313" key="5">
    <source>
        <dbReference type="EMBL" id="KRX05065.1"/>
    </source>
</evidence>
<dbReference type="InParanoid" id="A0A0V0QS06"/>
<sequence>MVFEIPKKVKGIVIQKQGLKPELGEIEVPQLVDGDILVKVEAAPINPVDLASLQGKSIIAHYKYPYIPGKEASGTVVAAKGHKEEQLIGKRVGCIVNNERTLGAYGEYCLTTIKQIMILPNDVDFYTGACSMVDPLAVNMMLRLTQKKNVRAVVNTVGCSQLGMQMSKLFTENKIDVINIVRREEQYRELKEHGLKYVLNQNDEDFWQVFKLLAKELQARVAFDAIGGEFLQELIKNMPKNSTIYISGDLSNQREIKIDIMECLLEHKTITGFSLFHEMQRWQGDKFQEVTHKISKELNDKFHTEIASKIKLNNFQKGLEEYMSEMSFGKTLLVP</sequence>
<dbReference type="AlphaFoldDB" id="A0A0V0QS06"/>
<keyword evidence="1" id="KW-0521">NADP</keyword>
<dbReference type="SUPFAM" id="SSF50129">
    <property type="entry name" value="GroES-like"/>
    <property type="match status" value="1"/>
</dbReference>
<evidence type="ECO:0000259" key="3">
    <source>
        <dbReference type="Pfam" id="PF00107"/>
    </source>
</evidence>
<dbReference type="SUPFAM" id="SSF51735">
    <property type="entry name" value="NAD(P)-binding Rossmann-fold domains"/>
    <property type="match status" value="1"/>
</dbReference>
<evidence type="ECO:0000313" key="6">
    <source>
        <dbReference type="Proteomes" id="UP000054937"/>
    </source>
</evidence>
<dbReference type="OrthoDB" id="415383at2759"/>
<dbReference type="InterPro" id="IPR013149">
    <property type="entry name" value="ADH-like_C"/>
</dbReference>
<feature type="domain" description="Alcohol dehydrogenase-like N-terminal" evidence="4">
    <location>
        <begin position="33"/>
        <end position="120"/>
    </location>
</feature>
<evidence type="ECO:0000256" key="1">
    <source>
        <dbReference type="ARBA" id="ARBA00022857"/>
    </source>
</evidence>
<dbReference type="Pfam" id="PF08240">
    <property type="entry name" value="ADH_N"/>
    <property type="match status" value="1"/>
</dbReference>
<reference evidence="5 6" key="1">
    <citation type="journal article" date="2015" name="Sci. Rep.">
        <title>Genome of the facultative scuticociliatosis pathogen Pseudocohnilembus persalinus provides insight into its virulence through horizontal gene transfer.</title>
        <authorList>
            <person name="Xiong J."/>
            <person name="Wang G."/>
            <person name="Cheng J."/>
            <person name="Tian M."/>
            <person name="Pan X."/>
            <person name="Warren A."/>
            <person name="Jiang C."/>
            <person name="Yuan D."/>
            <person name="Miao W."/>
        </authorList>
    </citation>
    <scope>NUCLEOTIDE SEQUENCE [LARGE SCALE GENOMIC DNA]</scope>
    <source>
        <strain evidence="5">36N120E</strain>
    </source>
</reference>
<dbReference type="InterPro" id="IPR036291">
    <property type="entry name" value="NAD(P)-bd_dom_sf"/>
</dbReference>
<evidence type="ECO:0000256" key="2">
    <source>
        <dbReference type="ARBA" id="ARBA00023002"/>
    </source>
</evidence>
<evidence type="ECO:0000259" key="4">
    <source>
        <dbReference type="Pfam" id="PF08240"/>
    </source>
</evidence>
<comment type="caution">
    <text evidence="5">The sequence shown here is derived from an EMBL/GenBank/DDBJ whole genome shotgun (WGS) entry which is preliminary data.</text>
</comment>
<dbReference type="EMBL" id="LDAU01000110">
    <property type="protein sequence ID" value="KRX05065.1"/>
    <property type="molecule type" value="Genomic_DNA"/>
</dbReference>
<accession>A0A0V0QS06</accession>
<dbReference type="Gene3D" id="3.90.180.10">
    <property type="entry name" value="Medium-chain alcohol dehydrogenases, catalytic domain"/>
    <property type="match status" value="1"/>
</dbReference>
<keyword evidence="6" id="KW-1185">Reference proteome</keyword>
<dbReference type="InterPro" id="IPR013154">
    <property type="entry name" value="ADH-like_N"/>
</dbReference>
<dbReference type="Pfam" id="PF00107">
    <property type="entry name" value="ADH_zinc_N"/>
    <property type="match status" value="1"/>
</dbReference>
<proteinExistence type="predicted"/>
<dbReference type="Proteomes" id="UP000054937">
    <property type="component" value="Unassembled WGS sequence"/>
</dbReference>
<dbReference type="InterPro" id="IPR011032">
    <property type="entry name" value="GroES-like_sf"/>
</dbReference>
<dbReference type="GO" id="GO:0016651">
    <property type="term" value="F:oxidoreductase activity, acting on NAD(P)H"/>
    <property type="evidence" value="ECO:0007669"/>
    <property type="project" value="TreeGrafter"/>
</dbReference>
<protein>
    <submittedName>
        <fullName evidence="5">GroES (Chaperonin 10)-like protein</fullName>
    </submittedName>
</protein>
<dbReference type="PANTHER" id="PTHR48106:SF18">
    <property type="entry name" value="QUINONE OXIDOREDUCTASE PIG3"/>
    <property type="match status" value="1"/>
</dbReference>
<keyword evidence="2" id="KW-0560">Oxidoreductase</keyword>
<organism evidence="5 6">
    <name type="scientific">Pseudocohnilembus persalinus</name>
    <name type="common">Ciliate</name>
    <dbReference type="NCBI Taxonomy" id="266149"/>
    <lineage>
        <taxon>Eukaryota</taxon>
        <taxon>Sar</taxon>
        <taxon>Alveolata</taxon>
        <taxon>Ciliophora</taxon>
        <taxon>Intramacronucleata</taxon>
        <taxon>Oligohymenophorea</taxon>
        <taxon>Scuticociliatia</taxon>
        <taxon>Philasterida</taxon>
        <taxon>Pseudocohnilembidae</taxon>
        <taxon>Pseudocohnilembus</taxon>
    </lineage>
</organism>
<dbReference type="PANTHER" id="PTHR48106">
    <property type="entry name" value="QUINONE OXIDOREDUCTASE PIG3-RELATED"/>
    <property type="match status" value="1"/>
</dbReference>